<dbReference type="RefSeq" id="XP_066067442.1">
    <property type="nucleotide sequence ID" value="XM_066211345.1"/>
</dbReference>
<dbReference type="InterPro" id="IPR000408">
    <property type="entry name" value="Reg_chr_condens"/>
</dbReference>
<dbReference type="KEGG" id="cdep:91086126"/>
<dbReference type="GeneID" id="91086126"/>
<dbReference type="Pfam" id="PF12937">
    <property type="entry name" value="F-box-like"/>
    <property type="match status" value="1"/>
</dbReference>
<dbReference type="Gene3D" id="2.130.10.30">
    <property type="entry name" value="Regulator of chromosome condensation 1/beta-lactamase-inhibitor protein II"/>
    <property type="match status" value="2"/>
</dbReference>
<dbReference type="EMBL" id="CP143785">
    <property type="protein sequence ID" value="WVN86742.1"/>
    <property type="molecule type" value="Genomic_DNA"/>
</dbReference>
<dbReference type="GO" id="GO:0005085">
    <property type="term" value="F:guanyl-nucleotide exchange factor activity"/>
    <property type="evidence" value="ECO:0007669"/>
    <property type="project" value="TreeGrafter"/>
</dbReference>
<evidence type="ECO:0000313" key="4">
    <source>
        <dbReference type="Proteomes" id="UP000094043"/>
    </source>
</evidence>
<dbReference type="PANTHER" id="PTHR45982:SF3">
    <property type="entry name" value="F-BOX PROTEIN POF9"/>
    <property type="match status" value="1"/>
</dbReference>
<dbReference type="SUPFAM" id="SSF50985">
    <property type="entry name" value="RCC1/BLIP-II"/>
    <property type="match status" value="1"/>
</dbReference>
<protein>
    <recommendedName>
        <fullName evidence="2">F-box domain-containing protein</fullName>
    </recommendedName>
</protein>
<dbReference type="PROSITE" id="PS50012">
    <property type="entry name" value="RCC1_3"/>
    <property type="match status" value="1"/>
</dbReference>
<dbReference type="Pfam" id="PF13540">
    <property type="entry name" value="RCC1_2"/>
    <property type="match status" value="2"/>
</dbReference>
<dbReference type="PROSITE" id="PS00626">
    <property type="entry name" value="RCC1_2"/>
    <property type="match status" value="1"/>
</dbReference>
<dbReference type="InterPro" id="IPR051553">
    <property type="entry name" value="Ran_GTPase-activating"/>
</dbReference>
<sequence length="739" mass="81751">MSPTLTDVPSEILLEYFLPLLPLQDIACLSQVNRYFYALTLDPTFWKLKTTSDFSFSPASHPPFPSPGWWRRVYLGLLGPRAFIWGSSDNCRLGGAERDVNTRNFSRFIDEPAEIKWSNSQERTRSGSLTNSFSHPLRSQAEIKANNRAKESLGVVELQAGGWCFAARCSDGSVWVWGQLDGTIIRFRAPTWEDKHCQCREPTMIPLPCKAEALSAGRSHLLILDSDNLIWELTSWGKAYYHTAPALTSPLNHGTTHRPHHIAQISAGWNHSAALTSGGDIFVWFPFAESYEAALTPDNELHGSARSTTADDGENEEEETPRGLRWGQVKSEVVIELPSLSSRPNWEGNPPDNEGSGAEGKSGKTWEQLEDEWNAYESVRTTEEISESQKVIKIASGLDFLIALRKNGEVWYTKVHTGEAFSWLYLPYFSSPAITHITAQFQSITTYATPTQLSSSSSVYHARLNQDVSLTSSNPNLLLYRPDALPALQNKEIIQVAIGDYHYAALTSNGRMYTWGQGSTGQLGTGYVGKSHHDPAIPQPVEFPKTEDHETPFVFAITAAGWHTGALVLGSLRQENGKNDTKNMKIGVGDDKQQIKGETLGRLSSEDDHPSLPHQTVRVGAGILPFRIGFPGRGMFRGIRDGHAQTSREEWSEAEVEANPNAQERPETQNYPQEDGPGQQRNQSHLPTPTHRVSPRGIRAMPFFRVGFAGRGAMHARGRGQGGSGVADNGTEFDTNGPE</sequence>
<feature type="region of interest" description="Disordered" evidence="1">
    <location>
        <begin position="340"/>
        <end position="364"/>
    </location>
</feature>
<keyword evidence="4" id="KW-1185">Reference proteome</keyword>
<dbReference type="InterPro" id="IPR036047">
    <property type="entry name" value="F-box-like_dom_sf"/>
</dbReference>
<evidence type="ECO:0000259" key="2">
    <source>
        <dbReference type="Pfam" id="PF12937"/>
    </source>
</evidence>
<feature type="region of interest" description="Disordered" evidence="1">
    <location>
        <begin position="298"/>
        <end position="325"/>
    </location>
</feature>
<feature type="region of interest" description="Disordered" evidence="1">
    <location>
        <begin position="714"/>
        <end position="739"/>
    </location>
</feature>
<dbReference type="GO" id="GO:0005737">
    <property type="term" value="C:cytoplasm"/>
    <property type="evidence" value="ECO:0007669"/>
    <property type="project" value="TreeGrafter"/>
</dbReference>
<dbReference type="OrthoDB" id="61110at2759"/>
<dbReference type="PANTHER" id="PTHR45982">
    <property type="entry name" value="REGULATOR OF CHROMOSOME CONDENSATION"/>
    <property type="match status" value="1"/>
</dbReference>
<feature type="region of interest" description="Disordered" evidence="1">
    <location>
        <begin position="637"/>
        <end position="699"/>
    </location>
</feature>
<dbReference type="VEuPathDB" id="FungiDB:L203_03158"/>
<dbReference type="Proteomes" id="UP000094043">
    <property type="component" value="Chromosome 2"/>
</dbReference>
<dbReference type="AlphaFoldDB" id="A0A1E3IH75"/>
<reference evidence="3" key="1">
    <citation type="submission" date="2016-06" db="EMBL/GenBank/DDBJ databases">
        <authorList>
            <person name="Cuomo C."/>
            <person name="Litvintseva A."/>
            <person name="Heitman J."/>
            <person name="Chen Y."/>
            <person name="Sun S."/>
            <person name="Springer D."/>
            <person name="Dromer F."/>
            <person name="Young S."/>
            <person name="Zeng Q."/>
            <person name="Chapman S."/>
            <person name="Gujja S."/>
            <person name="Saif S."/>
            <person name="Birren B."/>
        </authorList>
    </citation>
    <scope>NUCLEOTIDE SEQUENCE</scope>
    <source>
        <strain evidence="3">CBS 7841</strain>
    </source>
</reference>
<accession>A0A1E3IH75</accession>
<feature type="compositionally biased region" description="Basic and acidic residues" evidence="1">
    <location>
        <begin position="638"/>
        <end position="651"/>
    </location>
</feature>
<feature type="domain" description="F-box" evidence="2">
    <location>
        <begin position="7"/>
        <end position="47"/>
    </location>
</feature>
<reference evidence="3" key="2">
    <citation type="journal article" date="2022" name="Elife">
        <title>Obligate sexual reproduction of a homothallic fungus closely related to the Cryptococcus pathogenic species complex.</title>
        <authorList>
            <person name="Passer A.R."/>
            <person name="Clancey S.A."/>
            <person name="Shea T."/>
            <person name="David-Palma M."/>
            <person name="Averette A.F."/>
            <person name="Boekhout T."/>
            <person name="Porcel B.M."/>
            <person name="Nowrousian M."/>
            <person name="Cuomo C.A."/>
            <person name="Sun S."/>
            <person name="Heitman J."/>
            <person name="Coelho M.A."/>
        </authorList>
    </citation>
    <scope>NUCLEOTIDE SEQUENCE</scope>
    <source>
        <strain evidence="3">CBS 7841</strain>
    </source>
</reference>
<proteinExistence type="predicted"/>
<dbReference type="SUPFAM" id="SSF81383">
    <property type="entry name" value="F-box domain"/>
    <property type="match status" value="1"/>
</dbReference>
<dbReference type="InterPro" id="IPR009091">
    <property type="entry name" value="RCC1/BLIP-II"/>
</dbReference>
<gene>
    <name evidence="3" type="ORF">L203_101914</name>
</gene>
<evidence type="ECO:0000256" key="1">
    <source>
        <dbReference type="SAM" id="MobiDB-lite"/>
    </source>
</evidence>
<name>A0A1E3IH75_9TREE</name>
<reference evidence="3" key="3">
    <citation type="submission" date="2024-01" db="EMBL/GenBank/DDBJ databases">
        <authorList>
            <person name="Coelho M.A."/>
            <person name="David-Palma M."/>
            <person name="Shea T."/>
            <person name="Sun S."/>
            <person name="Cuomo C.A."/>
            <person name="Heitman J."/>
        </authorList>
    </citation>
    <scope>NUCLEOTIDE SEQUENCE</scope>
    <source>
        <strain evidence="3">CBS 7841</strain>
    </source>
</reference>
<dbReference type="InterPro" id="IPR001810">
    <property type="entry name" value="F-box_dom"/>
</dbReference>
<organism evidence="3 4">
    <name type="scientific">Cryptococcus depauperatus CBS 7841</name>
    <dbReference type="NCBI Taxonomy" id="1295531"/>
    <lineage>
        <taxon>Eukaryota</taxon>
        <taxon>Fungi</taxon>
        <taxon>Dikarya</taxon>
        <taxon>Basidiomycota</taxon>
        <taxon>Agaricomycotina</taxon>
        <taxon>Tremellomycetes</taxon>
        <taxon>Tremellales</taxon>
        <taxon>Cryptococcaceae</taxon>
        <taxon>Cryptococcus</taxon>
    </lineage>
</organism>
<evidence type="ECO:0000313" key="3">
    <source>
        <dbReference type="EMBL" id="WVN86742.1"/>
    </source>
</evidence>